<accession>A0A8H5MDY1</accession>
<dbReference type="EMBL" id="JAACJN010000017">
    <property type="protein sequence ID" value="KAF5390141.1"/>
    <property type="molecule type" value="Genomic_DNA"/>
</dbReference>
<dbReference type="InterPro" id="IPR043360">
    <property type="entry name" value="PP2B"/>
</dbReference>
<sequence length="178" mass="19340">MDIFTWSLPFVGEQINDMLVAVLITCTKEELEEEGGDEEIGLWAIKNKILAVGRVARVFSLLRKESENVSELGSVCFSGQLPHGIRTLASETEGVKNAIKGFEDACVVIFLSENHENANLAVYSKEGKALIASANGVAAGLEAALLSGSIPLKFFIFVTQHIVIDLFPKQANDPDYAR</sequence>
<dbReference type="GO" id="GO:0033192">
    <property type="term" value="F:calmodulin-dependent protein phosphatase activity"/>
    <property type="evidence" value="ECO:0007669"/>
    <property type="project" value="InterPro"/>
</dbReference>
<keyword evidence="2" id="KW-1185">Reference proteome</keyword>
<reference evidence="1 2" key="1">
    <citation type="journal article" date="2020" name="ISME J.">
        <title>Uncovering the hidden diversity of litter-decomposition mechanisms in mushroom-forming fungi.</title>
        <authorList>
            <person name="Floudas D."/>
            <person name="Bentzer J."/>
            <person name="Ahren D."/>
            <person name="Johansson T."/>
            <person name="Persson P."/>
            <person name="Tunlid A."/>
        </authorList>
    </citation>
    <scope>NUCLEOTIDE SEQUENCE [LARGE SCALE GENOMIC DNA]</scope>
    <source>
        <strain evidence="1 2">CBS 406.79</strain>
    </source>
</reference>
<gene>
    <name evidence="1" type="ORF">D9757_003766</name>
</gene>
<dbReference type="Proteomes" id="UP000518752">
    <property type="component" value="Unassembled WGS sequence"/>
</dbReference>
<evidence type="ECO:0000313" key="2">
    <source>
        <dbReference type="Proteomes" id="UP000518752"/>
    </source>
</evidence>
<dbReference type="InterPro" id="IPR029052">
    <property type="entry name" value="Metallo-depent_PP-like"/>
</dbReference>
<dbReference type="PANTHER" id="PTHR45673">
    <property type="entry name" value="SERINE/THREONINE-PROTEIN PHOSPHATASE 2B CATALYTIC SUBUNIT 1-RELATED"/>
    <property type="match status" value="1"/>
</dbReference>
<dbReference type="GO" id="GO:0097720">
    <property type="term" value="P:calcineurin-mediated signaling"/>
    <property type="evidence" value="ECO:0007669"/>
    <property type="project" value="InterPro"/>
</dbReference>
<proteinExistence type="predicted"/>
<dbReference type="SUPFAM" id="SSF56300">
    <property type="entry name" value="Metallo-dependent phosphatases"/>
    <property type="match status" value="1"/>
</dbReference>
<dbReference type="OrthoDB" id="5593063at2759"/>
<organism evidence="1 2">
    <name type="scientific">Collybiopsis confluens</name>
    <dbReference type="NCBI Taxonomy" id="2823264"/>
    <lineage>
        <taxon>Eukaryota</taxon>
        <taxon>Fungi</taxon>
        <taxon>Dikarya</taxon>
        <taxon>Basidiomycota</taxon>
        <taxon>Agaricomycotina</taxon>
        <taxon>Agaricomycetes</taxon>
        <taxon>Agaricomycetidae</taxon>
        <taxon>Agaricales</taxon>
        <taxon>Marasmiineae</taxon>
        <taxon>Omphalotaceae</taxon>
        <taxon>Collybiopsis</taxon>
    </lineage>
</organism>
<comment type="caution">
    <text evidence="1">The sequence shown here is derived from an EMBL/GenBank/DDBJ whole genome shotgun (WGS) entry which is preliminary data.</text>
</comment>
<evidence type="ECO:0000313" key="1">
    <source>
        <dbReference type="EMBL" id="KAF5390141.1"/>
    </source>
</evidence>
<dbReference type="Gene3D" id="3.60.21.10">
    <property type="match status" value="1"/>
</dbReference>
<name>A0A8H5MDY1_9AGAR</name>
<protein>
    <submittedName>
        <fullName evidence="1">Uncharacterized protein</fullName>
    </submittedName>
</protein>
<dbReference type="AlphaFoldDB" id="A0A8H5MDY1"/>